<dbReference type="Proteomes" id="UP000476176">
    <property type="component" value="Unassembled WGS sequence"/>
</dbReference>
<evidence type="ECO:0000313" key="6">
    <source>
        <dbReference type="EMBL" id="KAE9206812.1"/>
    </source>
</evidence>
<dbReference type="Proteomes" id="UP000440732">
    <property type="component" value="Unassembled WGS sequence"/>
</dbReference>
<organism evidence="4 9">
    <name type="scientific">Phytophthora fragariae</name>
    <dbReference type="NCBI Taxonomy" id="53985"/>
    <lineage>
        <taxon>Eukaryota</taxon>
        <taxon>Sar</taxon>
        <taxon>Stramenopiles</taxon>
        <taxon>Oomycota</taxon>
        <taxon>Peronosporomycetes</taxon>
        <taxon>Peronosporales</taxon>
        <taxon>Peronosporaceae</taxon>
        <taxon>Phytophthora</taxon>
    </lineage>
</organism>
<sequence length="107" mass="11806">MEEKGQQSHSYPVNKCVVVLRSNSMKRAKEPRKTTVSTGCSEATGRRDEATTVIGICLASVHRGKGSKDTKSFVRALMSLPEDNDENRVAFSNERAILQLESKDPLP</sequence>
<dbReference type="EMBL" id="QXFZ01002054">
    <property type="protein sequence ID" value="KAE9081359.1"/>
    <property type="molecule type" value="Genomic_DNA"/>
</dbReference>
<evidence type="ECO:0000313" key="12">
    <source>
        <dbReference type="Proteomes" id="UP000440732"/>
    </source>
</evidence>
<name>A0A6A3WAK4_9STRA</name>
<dbReference type="Proteomes" id="UP000437068">
    <property type="component" value="Unassembled WGS sequence"/>
</dbReference>
<gene>
    <name evidence="7" type="ORF">PF001_g21770</name>
    <name evidence="6" type="ORF">PF002_g19893</name>
    <name evidence="5" type="ORF">PF004_g18788</name>
    <name evidence="4" type="ORF">PF005_g22691</name>
    <name evidence="3" type="ORF">PF006_g21758</name>
    <name evidence="2" type="ORF">PF007_g22692</name>
    <name evidence="1" type="ORF">PF009_g23393</name>
</gene>
<evidence type="ECO:0000313" key="1">
    <source>
        <dbReference type="EMBL" id="KAE8926415.1"/>
    </source>
</evidence>
<evidence type="ECO:0000313" key="5">
    <source>
        <dbReference type="EMBL" id="KAE9201171.1"/>
    </source>
</evidence>
<evidence type="ECO:0000313" key="11">
    <source>
        <dbReference type="Proteomes" id="UP000440367"/>
    </source>
</evidence>
<evidence type="ECO:0000313" key="14">
    <source>
        <dbReference type="Proteomes" id="UP000476176"/>
    </source>
</evidence>
<dbReference type="Proteomes" id="UP000440367">
    <property type="component" value="Unassembled WGS sequence"/>
</dbReference>
<evidence type="ECO:0000313" key="4">
    <source>
        <dbReference type="EMBL" id="KAE9181922.1"/>
    </source>
</evidence>
<evidence type="ECO:0000313" key="9">
    <source>
        <dbReference type="Proteomes" id="UP000433483"/>
    </source>
</evidence>
<comment type="caution">
    <text evidence="4">The sequence shown here is derived from an EMBL/GenBank/DDBJ whole genome shotgun (WGS) entry which is preliminary data.</text>
</comment>
<dbReference type="Proteomes" id="UP000433483">
    <property type="component" value="Unassembled WGS sequence"/>
</dbReference>
<dbReference type="AlphaFoldDB" id="A0A6A3WAK4"/>
<accession>A0A6A3WAK4</accession>
<evidence type="ECO:0000313" key="10">
    <source>
        <dbReference type="Proteomes" id="UP000437068"/>
    </source>
</evidence>
<dbReference type="EMBL" id="QXGA01002043">
    <property type="protein sequence ID" value="KAE9105003.1"/>
    <property type="molecule type" value="Genomic_DNA"/>
</dbReference>
<dbReference type="EMBL" id="QXGF01002046">
    <property type="protein sequence ID" value="KAE8926415.1"/>
    <property type="molecule type" value="Genomic_DNA"/>
</dbReference>
<evidence type="ECO:0000313" key="8">
    <source>
        <dbReference type="Proteomes" id="UP000429523"/>
    </source>
</evidence>
<dbReference type="Proteomes" id="UP000429523">
    <property type="component" value="Unassembled WGS sequence"/>
</dbReference>
<reference evidence="8 9" key="1">
    <citation type="submission" date="2018-08" db="EMBL/GenBank/DDBJ databases">
        <title>Genomic investigation of the strawberry pathogen Phytophthora fragariae indicates pathogenicity is determined by transcriptional variation in three key races.</title>
        <authorList>
            <person name="Adams T.M."/>
            <person name="Armitage A.D."/>
            <person name="Sobczyk M.K."/>
            <person name="Bates H.J."/>
            <person name="Dunwell J.M."/>
            <person name="Nellist C.F."/>
            <person name="Harrison R.J."/>
        </authorList>
    </citation>
    <scope>NUCLEOTIDE SEQUENCE [LARGE SCALE GENOMIC DNA]</scope>
    <source>
        <strain evidence="7 10">A4</strain>
        <strain evidence="6 11">BC-1</strain>
        <strain evidence="5 14">BC-23</strain>
        <strain evidence="4 9">NOV-27</strain>
        <strain evidence="3 12">NOV-5</strain>
        <strain evidence="2 13">NOV-71</strain>
        <strain evidence="1 8">NOV-9</strain>
    </source>
</reference>
<dbReference type="EMBL" id="QXGD01001406">
    <property type="protein sequence ID" value="KAE9206812.1"/>
    <property type="molecule type" value="Genomic_DNA"/>
</dbReference>
<dbReference type="EMBL" id="QXGB01002069">
    <property type="protein sequence ID" value="KAE9181922.1"/>
    <property type="molecule type" value="Genomic_DNA"/>
</dbReference>
<evidence type="ECO:0000313" key="13">
    <source>
        <dbReference type="Proteomes" id="UP000441208"/>
    </source>
</evidence>
<keyword evidence="9" id="KW-1185">Reference proteome</keyword>
<evidence type="ECO:0000313" key="3">
    <source>
        <dbReference type="EMBL" id="KAE9105003.1"/>
    </source>
</evidence>
<dbReference type="Proteomes" id="UP000441208">
    <property type="component" value="Unassembled WGS sequence"/>
</dbReference>
<proteinExistence type="predicted"/>
<evidence type="ECO:0000313" key="7">
    <source>
        <dbReference type="EMBL" id="KAE9285749.1"/>
    </source>
</evidence>
<dbReference type="OrthoDB" id="10293692at2759"/>
<dbReference type="EMBL" id="QXGE01002017">
    <property type="protein sequence ID" value="KAE9285749.1"/>
    <property type="molecule type" value="Genomic_DNA"/>
</dbReference>
<protein>
    <submittedName>
        <fullName evidence="4">Uncharacterized protein</fullName>
    </submittedName>
</protein>
<dbReference type="EMBL" id="QXGC01001524">
    <property type="protein sequence ID" value="KAE9201171.1"/>
    <property type="molecule type" value="Genomic_DNA"/>
</dbReference>
<evidence type="ECO:0000313" key="2">
    <source>
        <dbReference type="EMBL" id="KAE9081359.1"/>
    </source>
</evidence>